<dbReference type="EMBL" id="JARIHO010000119">
    <property type="protein sequence ID" value="KAJ7302202.1"/>
    <property type="molecule type" value="Genomic_DNA"/>
</dbReference>
<dbReference type="AlphaFoldDB" id="A0AAD6YZG0"/>
<keyword evidence="9" id="KW-1185">Reference proteome</keyword>
<dbReference type="GO" id="GO:0006950">
    <property type="term" value="P:response to stress"/>
    <property type="evidence" value="ECO:0007669"/>
    <property type="project" value="UniProtKB-ARBA"/>
</dbReference>
<comment type="function">
    <text evidence="7">May be involved in the degradation of misfolded endoplasmic reticulum (ER) luminal proteins.</text>
</comment>
<dbReference type="Pfam" id="PF04511">
    <property type="entry name" value="DER1"/>
    <property type="match status" value="1"/>
</dbReference>
<evidence type="ECO:0000256" key="4">
    <source>
        <dbReference type="ARBA" id="ARBA00022824"/>
    </source>
</evidence>
<dbReference type="GO" id="GO:0005789">
    <property type="term" value="C:endoplasmic reticulum membrane"/>
    <property type="evidence" value="ECO:0007669"/>
    <property type="project" value="UniProtKB-SubCell"/>
</dbReference>
<organism evidence="8 9">
    <name type="scientific">Mycena albidolilacea</name>
    <dbReference type="NCBI Taxonomy" id="1033008"/>
    <lineage>
        <taxon>Eukaryota</taxon>
        <taxon>Fungi</taxon>
        <taxon>Dikarya</taxon>
        <taxon>Basidiomycota</taxon>
        <taxon>Agaricomycotina</taxon>
        <taxon>Agaricomycetes</taxon>
        <taxon>Agaricomycetidae</taxon>
        <taxon>Agaricales</taxon>
        <taxon>Marasmiineae</taxon>
        <taxon>Mycenaceae</taxon>
        <taxon>Mycena</taxon>
    </lineage>
</organism>
<evidence type="ECO:0000256" key="7">
    <source>
        <dbReference type="RuleBase" id="RU363059"/>
    </source>
</evidence>
<proteinExistence type="inferred from homology"/>
<comment type="similarity">
    <text evidence="2 7">Belongs to the derlin family.</text>
</comment>
<dbReference type="InterPro" id="IPR007599">
    <property type="entry name" value="DER1"/>
</dbReference>
<evidence type="ECO:0000256" key="6">
    <source>
        <dbReference type="ARBA" id="ARBA00023136"/>
    </source>
</evidence>
<feature type="transmembrane region" description="Helical" evidence="7">
    <location>
        <begin position="158"/>
        <end position="179"/>
    </location>
</feature>
<comment type="caution">
    <text evidence="8">The sequence shown here is derived from an EMBL/GenBank/DDBJ whole genome shotgun (WGS) entry which is preliminary data.</text>
</comment>
<dbReference type="PANTHER" id="PTHR11009">
    <property type="entry name" value="DER1-LIKE PROTEIN, DERLIN"/>
    <property type="match status" value="1"/>
</dbReference>
<dbReference type="Proteomes" id="UP001218218">
    <property type="component" value="Unassembled WGS sequence"/>
</dbReference>
<comment type="subcellular location">
    <subcellularLocation>
        <location evidence="1 7">Endoplasmic reticulum membrane</location>
        <topology evidence="1 7">Multi-pass membrane protein</topology>
    </subcellularLocation>
</comment>
<reference evidence="8" key="1">
    <citation type="submission" date="2023-03" db="EMBL/GenBank/DDBJ databases">
        <title>Massive genome expansion in bonnet fungi (Mycena s.s.) driven by repeated elements and novel gene families across ecological guilds.</title>
        <authorList>
            <consortium name="Lawrence Berkeley National Laboratory"/>
            <person name="Harder C.B."/>
            <person name="Miyauchi S."/>
            <person name="Viragh M."/>
            <person name="Kuo A."/>
            <person name="Thoen E."/>
            <person name="Andreopoulos B."/>
            <person name="Lu D."/>
            <person name="Skrede I."/>
            <person name="Drula E."/>
            <person name="Henrissat B."/>
            <person name="Morin E."/>
            <person name="Kohler A."/>
            <person name="Barry K."/>
            <person name="LaButti K."/>
            <person name="Morin E."/>
            <person name="Salamov A."/>
            <person name="Lipzen A."/>
            <person name="Mereny Z."/>
            <person name="Hegedus B."/>
            <person name="Baldrian P."/>
            <person name="Stursova M."/>
            <person name="Weitz H."/>
            <person name="Taylor A."/>
            <person name="Grigoriev I.V."/>
            <person name="Nagy L.G."/>
            <person name="Martin F."/>
            <person name="Kauserud H."/>
        </authorList>
    </citation>
    <scope>NUCLEOTIDE SEQUENCE</scope>
    <source>
        <strain evidence="8">CBHHK002</strain>
    </source>
</reference>
<feature type="transmembrane region" description="Helical" evidence="7">
    <location>
        <begin position="54"/>
        <end position="73"/>
    </location>
</feature>
<feature type="transmembrane region" description="Helical" evidence="7">
    <location>
        <begin position="20"/>
        <end position="48"/>
    </location>
</feature>
<accession>A0AAD6YZG0</accession>
<keyword evidence="4 7" id="KW-0256">Endoplasmic reticulum</keyword>
<dbReference type="InterPro" id="IPR035952">
    <property type="entry name" value="Rhomboid-like_sf"/>
</dbReference>
<name>A0AAD6YZG0_9AGAR</name>
<evidence type="ECO:0000256" key="1">
    <source>
        <dbReference type="ARBA" id="ARBA00004477"/>
    </source>
</evidence>
<evidence type="ECO:0000256" key="3">
    <source>
        <dbReference type="ARBA" id="ARBA00022692"/>
    </source>
</evidence>
<keyword evidence="6 7" id="KW-0472">Membrane</keyword>
<evidence type="ECO:0000256" key="5">
    <source>
        <dbReference type="ARBA" id="ARBA00022989"/>
    </source>
</evidence>
<sequence>MSGRDVLTEFRKLPPVTRTLLASTATVTLSCIAQITSPSSVVYTYALAFQKLQIWRLYTSFFLANGGITFIFVRREGGYAVFAPTDLRASRIMDQLESGPHGPYARRSADLAWQLFIANILILILSIPVGRGSFFHPFLLCIAYMSSALAPPGAQTSLFGLVTLPLIYLPYVMLGTDLLTGGPDAVVVALPGAVVGHMWWWSVWGSAAGGAGGVLEPWSGAPMWMKKYMGEVHPLRRADGAPGANIGRGVTIVPPGVARNLLLNPYPEVLPRT</sequence>
<keyword evidence="5 7" id="KW-1133">Transmembrane helix</keyword>
<evidence type="ECO:0000313" key="9">
    <source>
        <dbReference type="Proteomes" id="UP001218218"/>
    </source>
</evidence>
<feature type="transmembrane region" description="Helical" evidence="7">
    <location>
        <begin position="199"/>
        <end position="219"/>
    </location>
</feature>
<feature type="transmembrane region" description="Helical" evidence="7">
    <location>
        <begin position="111"/>
        <end position="128"/>
    </location>
</feature>
<evidence type="ECO:0000256" key="2">
    <source>
        <dbReference type="ARBA" id="ARBA00008917"/>
    </source>
</evidence>
<dbReference type="SUPFAM" id="SSF144091">
    <property type="entry name" value="Rhomboid-like"/>
    <property type="match status" value="1"/>
</dbReference>
<keyword evidence="3 7" id="KW-0812">Transmembrane</keyword>
<protein>
    <recommendedName>
        <fullName evidence="7">Derlin</fullName>
    </recommendedName>
</protein>
<gene>
    <name evidence="8" type="ORF">DFH08DRAFT_1089925</name>
</gene>
<evidence type="ECO:0000313" key="8">
    <source>
        <dbReference type="EMBL" id="KAJ7302202.1"/>
    </source>
</evidence>
<dbReference type="PROSITE" id="PS51257">
    <property type="entry name" value="PROKAR_LIPOPROTEIN"/>
    <property type="match status" value="1"/>
</dbReference>